<keyword evidence="3" id="KW-1185">Reference proteome</keyword>
<dbReference type="Proteomes" id="UP000039865">
    <property type="component" value="Unassembled WGS sequence"/>
</dbReference>
<feature type="transmembrane region" description="Helical" evidence="1">
    <location>
        <begin position="686"/>
        <end position="709"/>
    </location>
</feature>
<evidence type="ECO:0000313" key="3">
    <source>
        <dbReference type="Proteomes" id="UP000039865"/>
    </source>
</evidence>
<sequence length="714" mass="84500">MATIYLIKSLIKQSYYIEAKDVLQTLQDLIDQNDENLSQSIKNSCQVFISLSLCRAGYYFQVLEKLQVLVVDRNTNPRDYMKLQIALAKTFLYLGNHFHSKKILNQIKPTIKTDWDSDDKLKIKFYACKAKYFLSLMLPQQFAKYVLKIIKYFSENVSIKYIKYLDLYQLAKNVEPKKINLLTKKIDEELNVKMDSMRNNEEIQEMVNKYLLAIEMKKLIYEPQDHQQNSLAAIAILMNSQISKQNEDKRLSYQRFQLQTLMIFSEQLDENQFQDAEKKYNQLLEEFHPFLDNAKFLREVCRQLKLALSFTQYEGFVQTIQSIFINEVLRRQKENYPLSIHTSNTIISLIDVVRDSIAFNNKKFFQQEIVQQIQEYKQFLYQEGIKQFPENYYNQSRAAKEIYELEDQYKKGEISIDNFSQSSDIILKHLANDLYHGNNYCIGIYILKQASQNARQANLNKGLAIDPTFQDQLIIERFRMICNKFDYMRIDMTDNFKQVGDIYKSNYNKEEYSELVDQFIKLKLNREQYQELAYIGPYFIEGFFQMNETESAISLIETIYGQLREIGTSSDTKHSDLIFSEYCLFLLLHYKQIQKAIELSRKIQNAYENENQRNHRLTKVTFTKQLKILIYQCELLSEGSLSSLKLKNMLADLNLFEKDLQDPDYFDRINDLRKLIRIRQEKHSQMMFGITAGFGIFLSGIVVGTIIYLNQKKN</sequence>
<name>A0A078B8H4_STYLE</name>
<keyword evidence="1" id="KW-1133">Transmembrane helix</keyword>
<dbReference type="AlphaFoldDB" id="A0A078B8H4"/>
<keyword evidence="1" id="KW-0812">Transmembrane</keyword>
<proteinExistence type="predicted"/>
<dbReference type="EMBL" id="CCKQ01018523">
    <property type="protein sequence ID" value="CDW90496.1"/>
    <property type="molecule type" value="Genomic_DNA"/>
</dbReference>
<evidence type="ECO:0000313" key="2">
    <source>
        <dbReference type="EMBL" id="CDW90496.1"/>
    </source>
</evidence>
<protein>
    <submittedName>
        <fullName evidence="2">Uncharacterized protein</fullName>
    </submittedName>
</protein>
<reference evidence="2 3" key="1">
    <citation type="submission" date="2014-06" db="EMBL/GenBank/DDBJ databases">
        <authorList>
            <person name="Swart Estienne"/>
        </authorList>
    </citation>
    <scope>NUCLEOTIDE SEQUENCE [LARGE SCALE GENOMIC DNA]</scope>
    <source>
        <strain evidence="2 3">130c</strain>
    </source>
</reference>
<dbReference type="InParanoid" id="A0A078B8H4"/>
<gene>
    <name evidence="2" type="primary">Contig11778.g12592</name>
    <name evidence="2" type="ORF">STYLEM_19640</name>
</gene>
<evidence type="ECO:0000256" key="1">
    <source>
        <dbReference type="SAM" id="Phobius"/>
    </source>
</evidence>
<accession>A0A078B8H4</accession>
<keyword evidence="1" id="KW-0472">Membrane</keyword>
<organism evidence="2 3">
    <name type="scientific">Stylonychia lemnae</name>
    <name type="common">Ciliate</name>
    <dbReference type="NCBI Taxonomy" id="5949"/>
    <lineage>
        <taxon>Eukaryota</taxon>
        <taxon>Sar</taxon>
        <taxon>Alveolata</taxon>
        <taxon>Ciliophora</taxon>
        <taxon>Intramacronucleata</taxon>
        <taxon>Spirotrichea</taxon>
        <taxon>Stichotrichia</taxon>
        <taxon>Sporadotrichida</taxon>
        <taxon>Oxytrichidae</taxon>
        <taxon>Stylonychinae</taxon>
        <taxon>Stylonychia</taxon>
    </lineage>
</organism>